<comment type="caution">
    <text evidence="2">The sequence shown here is derived from an EMBL/GenBank/DDBJ whole genome shotgun (WGS) entry which is preliminary data.</text>
</comment>
<feature type="domain" description="FAD dependent oxidoreductase" evidence="1">
    <location>
        <begin position="4"/>
        <end position="324"/>
    </location>
</feature>
<dbReference type="PANTHER" id="PTHR13847">
    <property type="entry name" value="SARCOSINE DEHYDROGENASE-RELATED"/>
    <property type="match status" value="1"/>
</dbReference>
<organism evidence="2 3">
    <name type="scientific">Mesoflavibacter profundi</name>
    <dbReference type="NCBI Taxonomy" id="2708110"/>
    <lineage>
        <taxon>Bacteria</taxon>
        <taxon>Pseudomonadati</taxon>
        <taxon>Bacteroidota</taxon>
        <taxon>Flavobacteriia</taxon>
        <taxon>Flavobacteriales</taxon>
        <taxon>Flavobacteriaceae</taxon>
        <taxon>Mesoflavibacter</taxon>
    </lineage>
</organism>
<dbReference type="Pfam" id="PF01266">
    <property type="entry name" value="DAO"/>
    <property type="match status" value="1"/>
</dbReference>
<accession>A0ABT4S3M6</accession>
<dbReference type="Proteomes" id="UP001149142">
    <property type="component" value="Unassembled WGS sequence"/>
</dbReference>
<gene>
    <name evidence="2" type="ORF">OOZ35_12885</name>
</gene>
<dbReference type="SUPFAM" id="SSF51971">
    <property type="entry name" value="Nucleotide-binding domain"/>
    <property type="match status" value="1"/>
</dbReference>
<keyword evidence="3" id="KW-1185">Reference proteome</keyword>
<protein>
    <submittedName>
        <fullName evidence="2">FAD-dependent oxidoreductase</fullName>
    </submittedName>
</protein>
<evidence type="ECO:0000259" key="1">
    <source>
        <dbReference type="Pfam" id="PF01266"/>
    </source>
</evidence>
<proteinExistence type="predicted"/>
<sequence>MNIDYIIVGCGLAGIAFCEQLKVNNKSFIVFDDKSQKSSVVAGGLYNPVVLKRFSKVWKSQEQLKLALPIYNSIQNRLQTKIDYKIPVRRRFTSLEEQNNWFEASDKDGLKPFLCTTLIDNQNPSIDANFKLGEVLETGRIDTKVLIDGYINELTSNNQFINSTFKHEDLVFSEHSIQYQHIQAKYIVFAEGFGLKQNPFFNNLPLNGTKGELITIKAPKLDLDYVLKSSAFIIPQKEDIYVVGATYEWVDKTNKTTNRAKEELLNKLKTFIKCDFEVIDQVAGIRPTVKDRRPLVGSHPKYKNMFVLNGLGTRGVMIGPYIANQLYNFIEKGISLDTEISIDRFLN</sequence>
<dbReference type="RefSeq" id="WP_270005755.1">
    <property type="nucleotide sequence ID" value="NZ_JAPFGC010000002.1"/>
</dbReference>
<dbReference type="InterPro" id="IPR036188">
    <property type="entry name" value="FAD/NAD-bd_sf"/>
</dbReference>
<reference evidence="2" key="1">
    <citation type="submission" date="2022-11" db="EMBL/GenBank/DDBJ databases">
        <title>Refractory cell wall polysaccharides provide important carbon source for microbial heterotrophs in the hadal ocean.</title>
        <authorList>
            <person name="Zhu X."/>
        </authorList>
    </citation>
    <scope>NUCLEOTIDE SEQUENCE</scope>
    <source>
        <strain evidence="2">MTRN7</strain>
    </source>
</reference>
<name>A0ABT4S3M6_9FLAO</name>
<dbReference type="EMBL" id="JAPFGC010000002">
    <property type="protein sequence ID" value="MDA0178390.1"/>
    <property type="molecule type" value="Genomic_DNA"/>
</dbReference>
<dbReference type="Gene3D" id="3.30.9.10">
    <property type="entry name" value="D-Amino Acid Oxidase, subunit A, domain 2"/>
    <property type="match status" value="1"/>
</dbReference>
<dbReference type="InterPro" id="IPR006076">
    <property type="entry name" value="FAD-dep_OxRdtase"/>
</dbReference>
<dbReference type="SUPFAM" id="SSF54373">
    <property type="entry name" value="FAD-linked reductases, C-terminal domain"/>
    <property type="match status" value="1"/>
</dbReference>
<dbReference type="Gene3D" id="3.50.50.60">
    <property type="entry name" value="FAD/NAD(P)-binding domain"/>
    <property type="match status" value="1"/>
</dbReference>
<evidence type="ECO:0000313" key="3">
    <source>
        <dbReference type="Proteomes" id="UP001149142"/>
    </source>
</evidence>
<evidence type="ECO:0000313" key="2">
    <source>
        <dbReference type="EMBL" id="MDA0178390.1"/>
    </source>
</evidence>